<feature type="non-terminal residue" evidence="2">
    <location>
        <position position="96"/>
    </location>
</feature>
<feature type="compositionally biased region" description="Basic and acidic residues" evidence="1">
    <location>
        <begin position="70"/>
        <end position="90"/>
    </location>
</feature>
<feature type="compositionally biased region" description="Basic and acidic residues" evidence="1">
    <location>
        <begin position="20"/>
        <end position="42"/>
    </location>
</feature>
<dbReference type="AlphaFoldDB" id="A0A812YC96"/>
<evidence type="ECO:0000313" key="2">
    <source>
        <dbReference type="EMBL" id="CAE7774810.1"/>
    </source>
</evidence>
<sequence>RKKATPDPSVQGRAPSQDASKPKSIGESRRVKGQPDAEVKPTDDEDLAGQCEVAPTDQKVVQESQAGKQEGTEPAKEIEEDGRAVPREPSARSSGQ</sequence>
<feature type="region of interest" description="Disordered" evidence="1">
    <location>
        <begin position="1"/>
        <end position="96"/>
    </location>
</feature>
<feature type="non-terminal residue" evidence="2">
    <location>
        <position position="1"/>
    </location>
</feature>
<organism evidence="2 3">
    <name type="scientific">Symbiodinium pilosum</name>
    <name type="common">Dinoflagellate</name>
    <dbReference type="NCBI Taxonomy" id="2952"/>
    <lineage>
        <taxon>Eukaryota</taxon>
        <taxon>Sar</taxon>
        <taxon>Alveolata</taxon>
        <taxon>Dinophyceae</taxon>
        <taxon>Suessiales</taxon>
        <taxon>Symbiodiniaceae</taxon>
        <taxon>Symbiodinium</taxon>
    </lineage>
</organism>
<protein>
    <submittedName>
        <fullName evidence="2">Uncharacterized protein</fullName>
    </submittedName>
</protein>
<accession>A0A812YC96</accession>
<gene>
    <name evidence="2" type="ORF">SPIL2461_LOCUS22906</name>
</gene>
<keyword evidence="3" id="KW-1185">Reference proteome</keyword>
<reference evidence="2" key="1">
    <citation type="submission" date="2021-02" db="EMBL/GenBank/DDBJ databases">
        <authorList>
            <person name="Dougan E. K."/>
            <person name="Rhodes N."/>
            <person name="Thang M."/>
            <person name="Chan C."/>
        </authorList>
    </citation>
    <scope>NUCLEOTIDE SEQUENCE</scope>
</reference>
<evidence type="ECO:0000313" key="3">
    <source>
        <dbReference type="Proteomes" id="UP000649617"/>
    </source>
</evidence>
<evidence type="ECO:0000256" key="1">
    <source>
        <dbReference type="SAM" id="MobiDB-lite"/>
    </source>
</evidence>
<comment type="caution">
    <text evidence="2">The sequence shown here is derived from an EMBL/GenBank/DDBJ whole genome shotgun (WGS) entry which is preliminary data.</text>
</comment>
<name>A0A812YC96_SYMPI</name>
<proteinExistence type="predicted"/>
<dbReference type="EMBL" id="CAJNIZ010047738">
    <property type="protein sequence ID" value="CAE7774810.1"/>
    <property type="molecule type" value="Genomic_DNA"/>
</dbReference>
<dbReference type="Proteomes" id="UP000649617">
    <property type="component" value="Unassembled WGS sequence"/>
</dbReference>